<name>A0A0M6Y9F5_9HYPH</name>
<dbReference type="PANTHER" id="PTHR43617:SF22">
    <property type="entry name" value="L-AMINO ACID N-ACETYLTRANSFERASE AAAT"/>
    <property type="match status" value="1"/>
</dbReference>
<dbReference type="STRING" id="187304.B0E33_02915"/>
<dbReference type="InterPro" id="IPR000182">
    <property type="entry name" value="GNAT_dom"/>
</dbReference>
<dbReference type="RefSeq" id="WP_055658751.1">
    <property type="nucleotide sequence ID" value="NZ_CXST01000002.1"/>
</dbReference>
<proteinExistence type="predicted"/>
<accession>A0A0M6Y9F5</accession>
<dbReference type="CDD" id="cd04301">
    <property type="entry name" value="NAT_SF"/>
    <property type="match status" value="1"/>
</dbReference>
<dbReference type="PANTHER" id="PTHR43617">
    <property type="entry name" value="L-AMINO ACID N-ACETYLTRANSFERASE"/>
    <property type="match status" value="1"/>
</dbReference>
<keyword evidence="2" id="KW-0808">Transferase</keyword>
<dbReference type="GO" id="GO:0004145">
    <property type="term" value="F:diamine N-acetyltransferase activity"/>
    <property type="evidence" value="ECO:0007669"/>
    <property type="project" value="UniProtKB-EC"/>
</dbReference>
<dbReference type="AlphaFoldDB" id="A0A0M6Y9F5"/>
<dbReference type="Gene3D" id="3.40.630.30">
    <property type="match status" value="1"/>
</dbReference>
<dbReference type="PROSITE" id="PS51186">
    <property type="entry name" value="GNAT"/>
    <property type="match status" value="1"/>
</dbReference>
<evidence type="ECO:0000259" key="1">
    <source>
        <dbReference type="PROSITE" id="PS51186"/>
    </source>
</evidence>
<gene>
    <name evidence="2" type="primary">bltD</name>
    <name evidence="2" type="ORF">LAL4801_04085</name>
</gene>
<dbReference type="Pfam" id="PF00583">
    <property type="entry name" value="Acetyltransf_1"/>
    <property type="match status" value="1"/>
</dbReference>
<evidence type="ECO:0000313" key="3">
    <source>
        <dbReference type="Proteomes" id="UP000048926"/>
    </source>
</evidence>
<dbReference type="OrthoDB" id="5459937at2"/>
<dbReference type="InterPro" id="IPR050276">
    <property type="entry name" value="MshD_Acetyltransferase"/>
</dbReference>
<organism evidence="2 3">
    <name type="scientific">Roseibium aggregatum</name>
    <dbReference type="NCBI Taxonomy" id="187304"/>
    <lineage>
        <taxon>Bacteria</taxon>
        <taxon>Pseudomonadati</taxon>
        <taxon>Pseudomonadota</taxon>
        <taxon>Alphaproteobacteria</taxon>
        <taxon>Hyphomicrobiales</taxon>
        <taxon>Stappiaceae</taxon>
        <taxon>Roseibium</taxon>
    </lineage>
</organism>
<evidence type="ECO:0000313" key="2">
    <source>
        <dbReference type="EMBL" id="CTQ45631.1"/>
    </source>
</evidence>
<protein>
    <submittedName>
        <fullName evidence="2">Spermine/spermidine acetyltransferase</fullName>
        <ecNumber evidence="2">2.3.1.57</ecNumber>
    </submittedName>
</protein>
<dbReference type="SUPFAM" id="SSF55729">
    <property type="entry name" value="Acyl-CoA N-acyltransferases (Nat)"/>
    <property type="match status" value="1"/>
</dbReference>
<dbReference type="InterPro" id="IPR016181">
    <property type="entry name" value="Acyl_CoA_acyltransferase"/>
</dbReference>
<feature type="domain" description="N-acetyltransferase" evidence="1">
    <location>
        <begin position="23"/>
        <end position="182"/>
    </location>
</feature>
<dbReference type="Proteomes" id="UP000048926">
    <property type="component" value="Unassembled WGS sequence"/>
</dbReference>
<dbReference type="EMBL" id="CXST01000002">
    <property type="protein sequence ID" value="CTQ45631.1"/>
    <property type="molecule type" value="Genomic_DNA"/>
</dbReference>
<sequence>MSISDIPAEFAPVSRPGSWPEGLSIRAETPDDVDGLTVLQGLPKFRAGTLRLPYPRRKDVEARVNQSSPDKVSLVGILGGTLVAAAGFARSAGRRGHAASLGMGVHDDYTGRGIGRAMLTELIEIADNWMNIRRLELTVFTDNEAAVRLYQTLGFEIEGTHKDFAFRSGSFVDAYAMARLRV</sequence>
<keyword evidence="2" id="KW-0012">Acyltransferase</keyword>
<reference evidence="3" key="1">
    <citation type="submission" date="2015-07" db="EMBL/GenBank/DDBJ databases">
        <authorList>
            <person name="Rodrigo-Torres Lidia"/>
            <person name="Arahal R.David."/>
        </authorList>
    </citation>
    <scope>NUCLEOTIDE SEQUENCE [LARGE SCALE GENOMIC DNA]</scope>
    <source>
        <strain evidence="3">CECT 4801</strain>
    </source>
</reference>
<dbReference type="EC" id="2.3.1.57" evidence="2"/>
<keyword evidence="3" id="KW-1185">Reference proteome</keyword>